<dbReference type="NCBIfam" id="TIGR00762">
    <property type="entry name" value="DegV"/>
    <property type="match status" value="1"/>
</dbReference>
<gene>
    <name evidence="3" type="ORF">SAMN05421804_10665</name>
</gene>
<dbReference type="InterPro" id="IPR043168">
    <property type="entry name" value="DegV_C"/>
</dbReference>
<comment type="function">
    <text evidence="1">May bind long-chain fatty acids, such as palmitate, and may play a role in lipid transport or fatty acid metabolism.</text>
</comment>
<dbReference type="GO" id="GO:0008289">
    <property type="term" value="F:lipid binding"/>
    <property type="evidence" value="ECO:0007669"/>
    <property type="project" value="UniProtKB-KW"/>
</dbReference>
<dbReference type="Gene3D" id="3.30.1180.10">
    <property type="match status" value="1"/>
</dbReference>
<reference evidence="3 4" key="1">
    <citation type="submission" date="2016-10" db="EMBL/GenBank/DDBJ databases">
        <authorList>
            <person name="de Groot N.N."/>
        </authorList>
    </citation>
    <scope>NUCLEOTIDE SEQUENCE [LARGE SCALE GENOMIC DNA]</scope>
    <source>
        <strain evidence="3 4">CGMCC 1.5058</strain>
    </source>
</reference>
<dbReference type="PANTHER" id="PTHR33434">
    <property type="entry name" value="DEGV DOMAIN-CONTAINING PROTEIN DR_1986-RELATED"/>
    <property type="match status" value="1"/>
</dbReference>
<evidence type="ECO:0000256" key="2">
    <source>
        <dbReference type="ARBA" id="ARBA00023121"/>
    </source>
</evidence>
<evidence type="ECO:0000256" key="1">
    <source>
        <dbReference type="ARBA" id="ARBA00003238"/>
    </source>
</evidence>
<accession>A0A1G8Q8U2</accession>
<dbReference type="PANTHER" id="PTHR33434:SF3">
    <property type="entry name" value="DEGV DOMAIN-CONTAINING PROTEIN YITS"/>
    <property type="match status" value="1"/>
</dbReference>
<evidence type="ECO:0000313" key="3">
    <source>
        <dbReference type="EMBL" id="SDJ00885.1"/>
    </source>
</evidence>
<dbReference type="EMBL" id="FNDZ01000006">
    <property type="protein sequence ID" value="SDJ00885.1"/>
    <property type="molecule type" value="Genomic_DNA"/>
</dbReference>
<protein>
    <submittedName>
        <fullName evidence="3">EDD domain protein, DegV family</fullName>
    </submittedName>
</protein>
<dbReference type="AlphaFoldDB" id="A0A1G8Q8U2"/>
<name>A0A1G8Q8U2_9CLOT</name>
<dbReference type="SUPFAM" id="SSF82549">
    <property type="entry name" value="DAK1/DegV-like"/>
    <property type="match status" value="1"/>
</dbReference>
<dbReference type="Pfam" id="PF02645">
    <property type="entry name" value="DegV"/>
    <property type="match status" value="1"/>
</dbReference>
<dbReference type="InterPro" id="IPR050270">
    <property type="entry name" value="DegV_domain_contain"/>
</dbReference>
<evidence type="ECO:0000313" key="4">
    <source>
        <dbReference type="Proteomes" id="UP000183255"/>
    </source>
</evidence>
<organism evidence="3 4">
    <name type="scientific">Proteiniclasticum ruminis</name>
    <dbReference type="NCBI Taxonomy" id="398199"/>
    <lineage>
        <taxon>Bacteria</taxon>
        <taxon>Bacillati</taxon>
        <taxon>Bacillota</taxon>
        <taxon>Clostridia</taxon>
        <taxon>Eubacteriales</taxon>
        <taxon>Clostridiaceae</taxon>
        <taxon>Proteiniclasticum</taxon>
    </lineage>
</organism>
<sequence length="296" mass="32876">MNKFKILTDSACDLPFELLEQNDVDVIGLIVNYNGKEYVEDNWKSVDISSYYTSLKEGATPTTSQITPNRFYDYFKPYLEKGMDILYVGFSSSLSGTYSAANVAKSMLQEEFPDREILLIDSMCASAGFGLLVLKAAELKREGYAPTEIAQKLEALKYNVNHIFTVDDLNHLKRGGRISGFSATMGTMLSIKPILYMSKEGKLLNIDKVKGRKKSIHALADYLEKGKTEGLTKTVLIAHGNCEDDAALLRNLILEKKLSEDVTLVPLGMVIGAHTGANVINMVFFGKDREETIKKS</sequence>
<dbReference type="RefSeq" id="WP_031576806.1">
    <property type="nucleotide sequence ID" value="NZ_FNDZ01000006.1"/>
</dbReference>
<dbReference type="Gene3D" id="2.20.28.50">
    <property type="entry name" value="degv family protein"/>
    <property type="match status" value="1"/>
</dbReference>
<dbReference type="PROSITE" id="PS51482">
    <property type="entry name" value="DEGV"/>
    <property type="match status" value="1"/>
</dbReference>
<dbReference type="Gene3D" id="3.40.50.10440">
    <property type="entry name" value="Dihydroxyacetone kinase, domain 1"/>
    <property type="match status" value="1"/>
</dbReference>
<keyword evidence="2" id="KW-0446">Lipid-binding</keyword>
<dbReference type="Proteomes" id="UP000183255">
    <property type="component" value="Unassembled WGS sequence"/>
</dbReference>
<proteinExistence type="predicted"/>
<dbReference type="InterPro" id="IPR003797">
    <property type="entry name" value="DegV"/>
</dbReference>